<keyword evidence="1 3" id="KW-0732">Signal</keyword>
<dbReference type="WBParaSite" id="EgrG_000359000">
    <property type="protein sequence ID" value="EgrG_000359000"/>
    <property type="gene ID" value="EgrG_000359000"/>
</dbReference>
<feature type="signal peptide" evidence="3">
    <location>
        <begin position="1"/>
        <end position="25"/>
    </location>
</feature>
<dbReference type="PANTHER" id="PTHR33562">
    <property type="entry name" value="ATILLA, ISOFORM B-RELATED-RELATED"/>
    <property type="match status" value="1"/>
</dbReference>
<evidence type="ECO:0000256" key="3">
    <source>
        <dbReference type="SAM" id="SignalP"/>
    </source>
</evidence>
<keyword evidence="2" id="KW-0325">Glycoprotein</keyword>
<evidence type="ECO:0000313" key="5">
    <source>
        <dbReference type="Proteomes" id="UP000492820"/>
    </source>
</evidence>
<dbReference type="OrthoDB" id="6496929at2759"/>
<evidence type="ECO:0000256" key="2">
    <source>
        <dbReference type="ARBA" id="ARBA00023180"/>
    </source>
</evidence>
<dbReference type="SUPFAM" id="SSF57302">
    <property type="entry name" value="Snake toxin-like"/>
    <property type="match status" value="1"/>
</dbReference>
<protein>
    <submittedName>
        <fullName evidence="4 6">Expressed conserved protein</fullName>
    </submittedName>
</protein>
<dbReference type="EMBL" id="LK028586">
    <property type="protein sequence ID" value="CDS22384.1"/>
    <property type="molecule type" value="Genomic_DNA"/>
</dbReference>
<feature type="chain" id="PRO_5036289597" evidence="3">
    <location>
        <begin position="26"/>
        <end position="144"/>
    </location>
</feature>
<proteinExistence type="predicted"/>
<dbReference type="InterPro" id="IPR031424">
    <property type="entry name" value="QVR-like"/>
</dbReference>
<dbReference type="CDD" id="cd00117">
    <property type="entry name" value="TFP"/>
    <property type="match status" value="1"/>
</dbReference>
<reference evidence="4 5" key="1">
    <citation type="journal article" date="2013" name="Nature">
        <title>The genomes of four tapeworm species reveal adaptations to parasitism.</title>
        <authorList>
            <person name="Tsai I.J."/>
            <person name="Zarowiecki M."/>
            <person name="Holroyd N."/>
            <person name="Garciarrubio A."/>
            <person name="Sanchez-Flores A."/>
            <person name="Brooks K.L."/>
            <person name="Tracey A."/>
            <person name="Bobes R.J."/>
            <person name="Fragoso G."/>
            <person name="Sciutto E."/>
            <person name="Aslett M."/>
            <person name="Beasley H."/>
            <person name="Bennett H.M."/>
            <person name="Cai J."/>
            <person name="Camicia F."/>
            <person name="Clark R."/>
            <person name="Cucher M."/>
            <person name="De Silva N."/>
            <person name="Day T.A."/>
            <person name="Deplazes P."/>
            <person name="Estrada K."/>
            <person name="Fernandez C."/>
            <person name="Holland P.W."/>
            <person name="Hou J."/>
            <person name="Hu S."/>
            <person name="Huckvale T."/>
            <person name="Hung S.S."/>
            <person name="Kamenetzky L."/>
            <person name="Keane J.A."/>
            <person name="Kiss F."/>
            <person name="Koziol U."/>
            <person name="Lambert O."/>
            <person name="Liu K."/>
            <person name="Luo X."/>
            <person name="Luo Y."/>
            <person name="Macchiaroli N."/>
            <person name="Nichol S."/>
            <person name="Paps J."/>
            <person name="Parkinson J."/>
            <person name="Pouchkina-Stantcheva N."/>
            <person name="Riddiford N."/>
            <person name="Rosenzvit M."/>
            <person name="Salinas G."/>
            <person name="Wasmuth J.D."/>
            <person name="Zamanian M."/>
            <person name="Zheng Y."/>
            <person name="Cai X."/>
            <person name="Soberon X."/>
            <person name="Olson P.D."/>
            <person name="Laclette J.P."/>
            <person name="Brehm K."/>
            <person name="Berriman M."/>
            <person name="Garciarrubio A."/>
            <person name="Bobes R.J."/>
            <person name="Fragoso G."/>
            <person name="Sanchez-Flores A."/>
            <person name="Estrada K."/>
            <person name="Cevallos M.A."/>
            <person name="Morett E."/>
            <person name="Gonzalez V."/>
            <person name="Portillo T."/>
            <person name="Ochoa-Leyva A."/>
            <person name="Jose M.V."/>
            <person name="Sciutto E."/>
            <person name="Landa A."/>
            <person name="Jimenez L."/>
            <person name="Valdes V."/>
            <person name="Carrero J.C."/>
            <person name="Larralde C."/>
            <person name="Morales-Montor J."/>
            <person name="Limon-Lason J."/>
            <person name="Soberon X."/>
            <person name="Laclette J.P."/>
        </authorList>
    </citation>
    <scope>NUCLEOTIDE SEQUENCE [LARGE SCALE GENOMIC DNA]</scope>
</reference>
<dbReference type="PANTHER" id="PTHR33562:SF2">
    <property type="entry name" value="PROTEIN QUIVER"/>
    <property type="match status" value="1"/>
</dbReference>
<evidence type="ECO:0000313" key="6">
    <source>
        <dbReference type="WBParaSite" id="EgrG_000359000"/>
    </source>
</evidence>
<evidence type="ECO:0000256" key="1">
    <source>
        <dbReference type="ARBA" id="ARBA00022729"/>
    </source>
</evidence>
<organism evidence="4">
    <name type="scientific">Echinococcus granulosus</name>
    <name type="common">Hydatid tapeworm</name>
    <dbReference type="NCBI Taxonomy" id="6210"/>
    <lineage>
        <taxon>Eukaryota</taxon>
        <taxon>Metazoa</taxon>
        <taxon>Spiralia</taxon>
        <taxon>Lophotrochozoa</taxon>
        <taxon>Platyhelminthes</taxon>
        <taxon>Cestoda</taxon>
        <taxon>Eucestoda</taxon>
        <taxon>Cyclophyllidea</taxon>
        <taxon>Taeniidae</taxon>
        <taxon>Echinococcus</taxon>
        <taxon>Echinococcus granulosus group</taxon>
    </lineage>
</organism>
<dbReference type="InterPro" id="IPR045860">
    <property type="entry name" value="Snake_toxin-like_sf"/>
</dbReference>
<dbReference type="Gene3D" id="2.10.60.10">
    <property type="entry name" value="CD59"/>
    <property type="match status" value="1"/>
</dbReference>
<dbReference type="GO" id="GO:0030431">
    <property type="term" value="P:sleep"/>
    <property type="evidence" value="ECO:0007669"/>
    <property type="project" value="InterPro"/>
</dbReference>
<dbReference type="AlphaFoldDB" id="A0A068WRH1"/>
<gene>
    <name evidence="6" type="primary">EGR_08209</name>
    <name evidence="4" type="ORF">EgrG_000359000</name>
</gene>
<name>A0A068WRH1_ECHGR</name>
<reference evidence="6" key="3">
    <citation type="submission" date="2020-10" db="UniProtKB">
        <authorList>
            <consortium name="WormBaseParasite"/>
        </authorList>
    </citation>
    <scope>IDENTIFICATION</scope>
</reference>
<reference evidence="4" key="2">
    <citation type="submission" date="2014-06" db="EMBL/GenBank/DDBJ databases">
        <authorList>
            <person name="Aslett M."/>
        </authorList>
    </citation>
    <scope>NUCLEOTIDE SEQUENCE</scope>
</reference>
<dbReference type="GO" id="GO:0032222">
    <property type="term" value="P:regulation of synaptic transmission, cholinergic"/>
    <property type="evidence" value="ECO:0007669"/>
    <property type="project" value="InterPro"/>
</dbReference>
<accession>A0A068WRH1</accession>
<sequence>MSRGHVVPSLLLLLVVLTAFLGVNGLKCYQCESHKEEGCFPLDAKLVKPTECPPDAQVCTILKQEAQFKLAYGEDREPKVRYLRGCSSEAPKGAYYCVERAGTGSNTKNRYCTCDSDACNIADRNAVLSGALAAVMLLLISNLA</sequence>
<dbReference type="Pfam" id="PF17064">
    <property type="entry name" value="QVR"/>
    <property type="match status" value="1"/>
</dbReference>
<evidence type="ECO:0000313" key="4">
    <source>
        <dbReference type="EMBL" id="CDS22384.1"/>
    </source>
</evidence>
<dbReference type="Proteomes" id="UP000492820">
    <property type="component" value="Unassembled WGS sequence"/>
</dbReference>
<dbReference type="InterPro" id="IPR050975">
    <property type="entry name" value="Sleep_regulator"/>
</dbReference>